<dbReference type="PIRSF" id="PIRSF001097">
    <property type="entry name" value="Agarase"/>
    <property type="match status" value="1"/>
</dbReference>
<feature type="domain" description="GH16" evidence="7">
    <location>
        <begin position="28"/>
        <end position="300"/>
    </location>
</feature>
<dbReference type="Proteomes" id="UP000541810">
    <property type="component" value="Unassembled WGS sequence"/>
</dbReference>
<dbReference type="InterPro" id="IPR000757">
    <property type="entry name" value="Beta-glucanase-like"/>
</dbReference>
<dbReference type="Gene3D" id="2.60.120.200">
    <property type="match status" value="1"/>
</dbReference>
<accession>A0A7X0LKW3</accession>
<evidence type="ECO:0000256" key="6">
    <source>
        <dbReference type="SAM" id="SignalP"/>
    </source>
</evidence>
<dbReference type="PROSITE" id="PS51762">
    <property type="entry name" value="GH16_2"/>
    <property type="match status" value="1"/>
</dbReference>
<protein>
    <submittedName>
        <fullName evidence="8">Beta-glucanase (GH16 family)</fullName>
    </submittedName>
</protein>
<evidence type="ECO:0000256" key="3">
    <source>
        <dbReference type="ARBA" id="ARBA00022801"/>
    </source>
</evidence>
<keyword evidence="3" id="KW-0378">Hydrolase</keyword>
<comment type="caution">
    <text evidence="8">The sequence shown here is derived from an EMBL/GenBank/DDBJ whole genome shotgun (WGS) entry which is preliminary data.</text>
</comment>
<evidence type="ECO:0000256" key="1">
    <source>
        <dbReference type="ARBA" id="ARBA00006865"/>
    </source>
</evidence>
<dbReference type="CDD" id="cd02178">
    <property type="entry name" value="GH16_beta_agarase"/>
    <property type="match status" value="1"/>
</dbReference>
<dbReference type="EMBL" id="JACHGY010000001">
    <property type="protein sequence ID" value="MBB6429363.1"/>
    <property type="molecule type" value="Genomic_DNA"/>
</dbReference>
<comment type="similarity">
    <text evidence="1">Belongs to the glycosyl hydrolase 16 family.</text>
</comment>
<evidence type="ECO:0000256" key="4">
    <source>
        <dbReference type="ARBA" id="ARBA00023295"/>
    </source>
</evidence>
<evidence type="ECO:0000256" key="5">
    <source>
        <dbReference type="PIRSR" id="PIRSR001097-50"/>
    </source>
</evidence>
<keyword evidence="9" id="KW-1185">Reference proteome</keyword>
<sequence>MNLRVCCGLLIVCLLFCVAGVSVSEPTEKKKRIPKPPVKAPAGYKWVLNEQYSDEFDGDELDRTKWNNIFPGWKGRPPGLFVAENVSVEKGFLTIKSTPLDPPQEDGKWTIACGAIQSVEQGAFYGYYETRVKASSVATSTTFWLKRRPHKDDEIVKSTELDIMEAVGNAQRFPAFATQMKSNTHVVYRDIPDAEGNPTNLKQGGNTNLPKGKRVNTAFHRYGCWWVDATTMHFYLNGKKVHTIEFPTDIEPTPFDKPMFLNAVCETYSWEHPPIMENLKNDRLNTTRYDYIRAWTLEKIDAGE</sequence>
<keyword evidence="4" id="KW-0326">Glycosidase</keyword>
<gene>
    <name evidence="8" type="ORF">HNQ40_001169</name>
</gene>
<feature type="active site" description="Nucleophile" evidence="5">
    <location>
        <position position="160"/>
    </location>
</feature>
<dbReference type="InterPro" id="IPR016287">
    <property type="entry name" value="Beta_agarase"/>
</dbReference>
<name>A0A7X0LKW3_9BACT</name>
<evidence type="ECO:0000313" key="9">
    <source>
        <dbReference type="Proteomes" id="UP000541810"/>
    </source>
</evidence>
<feature type="signal peptide" evidence="6">
    <location>
        <begin position="1"/>
        <end position="24"/>
    </location>
</feature>
<evidence type="ECO:0000259" key="7">
    <source>
        <dbReference type="PROSITE" id="PS51762"/>
    </source>
</evidence>
<reference evidence="8 9" key="1">
    <citation type="submission" date="2020-08" db="EMBL/GenBank/DDBJ databases">
        <title>Genomic Encyclopedia of Type Strains, Phase IV (KMG-IV): sequencing the most valuable type-strain genomes for metagenomic binning, comparative biology and taxonomic classification.</title>
        <authorList>
            <person name="Goeker M."/>
        </authorList>
    </citation>
    <scope>NUCLEOTIDE SEQUENCE [LARGE SCALE GENOMIC DNA]</scope>
    <source>
        <strain evidence="8 9">DSM 103725</strain>
    </source>
</reference>
<keyword evidence="2 6" id="KW-0732">Signal</keyword>
<organism evidence="8 9">
    <name type="scientific">Algisphaera agarilytica</name>
    <dbReference type="NCBI Taxonomy" id="1385975"/>
    <lineage>
        <taxon>Bacteria</taxon>
        <taxon>Pseudomonadati</taxon>
        <taxon>Planctomycetota</taxon>
        <taxon>Phycisphaerae</taxon>
        <taxon>Phycisphaerales</taxon>
        <taxon>Phycisphaeraceae</taxon>
        <taxon>Algisphaera</taxon>
    </lineage>
</organism>
<dbReference type="GO" id="GO:0033916">
    <property type="term" value="F:beta-agarase activity"/>
    <property type="evidence" value="ECO:0007669"/>
    <property type="project" value="InterPro"/>
</dbReference>
<feature type="active site" description="Proton donor" evidence="5">
    <location>
        <position position="165"/>
    </location>
</feature>
<dbReference type="InterPro" id="IPR013320">
    <property type="entry name" value="ConA-like_dom_sf"/>
</dbReference>
<dbReference type="AlphaFoldDB" id="A0A7X0LKW3"/>
<evidence type="ECO:0000313" key="8">
    <source>
        <dbReference type="EMBL" id="MBB6429363.1"/>
    </source>
</evidence>
<dbReference type="SUPFAM" id="SSF49899">
    <property type="entry name" value="Concanavalin A-like lectins/glucanases"/>
    <property type="match status" value="1"/>
</dbReference>
<feature type="chain" id="PRO_5030658452" evidence="6">
    <location>
        <begin position="25"/>
        <end position="304"/>
    </location>
</feature>
<dbReference type="GO" id="GO:0005975">
    <property type="term" value="P:carbohydrate metabolic process"/>
    <property type="evidence" value="ECO:0007669"/>
    <property type="project" value="InterPro"/>
</dbReference>
<proteinExistence type="inferred from homology"/>
<dbReference type="RefSeq" id="WP_184676947.1">
    <property type="nucleotide sequence ID" value="NZ_JACHGY010000001.1"/>
</dbReference>
<evidence type="ECO:0000256" key="2">
    <source>
        <dbReference type="ARBA" id="ARBA00022729"/>
    </source>
</evidence>